<sequence>MSNVIYQAIVAPFPTFNFLLIYIPPKPITAATIKASTPVAAVKAIARPNVIEPSSVEPSNSI</sequence>
<accession>A0AAJ1RC42</accession>
<gene>
    <name evidence="1" type="ORF">EVC35_04140</name>
</gene>
<protein>
    <submittedName>
        <fullName evidence="1">Uncharacterized protein</fullName>
    </submittedName>
</protein>
<proteinExistence type="predicted"/>
<evidence type="ECO:0000313" key="2">
    <source>
        <dbReference type="Proteomes" id="UP001167919"/>
    </source>
</evidence>
<reference evidence="1" key="1">
    <citation type="submission" date="2019-01" db="EMBL/GenBank/DDBJ databases">
        <title>Oenococcus sicerae UCMA17102.</title>
        <authorList>
            <person name="Cousin F.J."/>
            <person name="Le Guellec R."/>
            <person name="Cretenet M."/>
        </authorList>
    </citation>
    <scope>NUCLEOTIDE SEQUENCE</scope>
    <source>
        <strain evidence="1">UCMA17102</strain>
    </source>
</reference>
<evidence type="ECO:0000313" key="1">
    <source>
        <dbReference type="EMBL" id="MDN6900195.1"/>
    </source>
</evidence>
<comment type="caution">
    <text evidence="1">The sequence shown here is derived from an EMBL/GenBank/DDBJ whole genome shotgun (WGS) entry which is preliminary data.</text>
</comment>
<name>A0AAJ1RC42_9LACO</name>
<dbReference type="RefSeq" id="WP_301711095.1">
    <property type="nucleotide sequence ID" value="NZ_SDWY01000002.1"/>
</dbReference>
<dbReference type="EMBL" id="SDWY01000002">
    <property type="protein sequence ID" value="MDN6900195.1"/>
    <property type="molecule type" value="Genomic_DNA"/>
</dbReference>
<dbReference type="Proteomes" id="UP001167919">
    <property type="component" value="Unassembled WGS sequence"/>
</dbReference>
<organism evidence="1 2">
    <name type="scientific">Oenococcus sicerae</name>
    <dbReference type="NCBI Taxonomy" id="2203724"/>
    <lineage>
        <taxon>Bacteria</taxon>
        <taxon>Bacillati</taxon>
        <taxon>Bacillota</taxon>
        <taxon>Bacilli</taxon>
        <taxon>Lactobacillales</taxon>
        <taxon>Lactobacillaceae</taxon>
        <taxon>Oenococcus</taxon>
    </lineage>
</organism>
<dbReference type="AlphaFoldDB" id="A0AAJ1RC42"/>